<dbReference type="Pfam" id="PF13181">
    <property type="entry name" value="TPR_8"/>
    <property type="match status" value="5"/>
</dbReference>
<evidence type="ECO:0000259" key="1">
    <source>
        <dbReference type="Pfam" id="PF17109"/>
    </source>
</evidence>
<dbReference type="InterPro" id="IPR031350">
    <property type="entry name" value="Goodbye_dom"/>
</dbReference>
<sequence length="1317" mass="146301">MTSDNAWKEAARDIEGIDSEHSLLLALDDRLQNSAAYKKQKRNLLDSLRPDSNAAKVTFGAIGTMIIVSTNKINSLHPIIELLEQLRRSLDLLPMVSDVTREFTPIFKDIVVQIVTQLVVIMWLSNSASRIGFSTVTKSDTVKAGMSKLECLISDAVWAFDPSLEPFNQAWADAVAKYKTDTGVDTSSSSEFPDVDSVEGLCVAFNVNRDGPNPRKIEEVLKRRVLCHGFQEDIRQLFEELRGAVELMPDISKFLFGTMGAMIIVAMKHSASYDVIVKMFDRLHILIQRLKLGTQHHAVVESKKHLARILVQIQIVLSFSTKLLKDHSFRLQLASIGRLDQSVFAGNKPLQSAITLSEADCHFERVWGDAVKKYQAACDIDITSSIDVNSRADLQAALDNGIYKFGLSRQQHGEIRDLLKPIFHFVDLFLGVTSDAASLKFKASKTTFSAITVLFNAAKMIGTQNDLVTNIFKTLQGFLNRLEVLGEPQGKVSPKLESILVETLCQLLVILGLATKVVKKGRLYEIQQEIGKLDGLILQEQHMLAAEEFRLLGNISKQINILVGSGQHRDTHCLVDIPQHKLPAKPSRLIGRDNVKSEVIKSIVDGKPVIILGSGGIGKTTLALAVLHDDQVAKVISTEAQDQYLKERILQMLHDHSTPAILCIDNLETLWEIPSLRSSVESLLAALTRIPNTAIIVTMRGTEKPGQCEWTPLHSLHPLSTDQAMQIFKEVTGERTLDKYGMKLLDATGGLPLAISLLGHLAQTEGETTEDLWHRPRIQAEPVAPQILALLVILPDGFSATSDRLDQLELHLPPEVHLRNALHVLNKTALIYINETVAGRRYQLIPPIHQFVQSPHANIKLPLELQLGLITLILLAALSGSTINQDVYPAAIYYSWWRNYLGSATEDIILLAEEKSANSLDPYNGLCLRVLGEVFMEKYKWGEAETSLLQAVDLHKQAQNNLGPSFFSRDDGAEDRQLSLVASIQLSLSSPRVQAEPVALQIFALLAILPDGFSAASDRLDQLELHLPPEVHLRNALHVLNKTALIYINETVAGSTIDRDVYPAAIYYSCWRNYLGSATEDIILLAEEKSANSLDPYNGWCLRVLGEAQDVLSEGSDRLALGQLYMHTDRLEKAETSLLQAVDLHKQAQDVLSEGSDQLRLGELYMRTDRLEEAETSLLQAVDLHKQAQHVLSEGSDRLALGQLYMRTDRLEKAETSLLQAVDLHKQAQDVLSEGSDRLMLGKLYMHTDRLEEAETSLLQAVDLHKQAQNVLGEGSDQVRLGKLYMRTDRLEEAETSLLQAVDLHKQAQDVLSEGSD</sequence>
<feature type="domain" description="Fungal STAND N-terminal Goodbye" evidence="1">
    <location>
        <begin position="367"/>
        <end position="484"/>
    </location>
</feature>
<dbReference type="Gene3D" id="1.25.40.10">
    <property type="entry name" value="Tetratricopeptide repeat domain"/>
    <property type="match status" value="1"/>
</dbReference>
<dbReference type="InterPro" id="IPR011990">
    <property type="entry name" value="TPR-like_helical_dom_sf"/>
</dbReference>
<protein>
    <recommendedName>
        <fullName evidence="1">Fungal STAND N-terminal Goodbye domain-containing protein</fullName>
    </recommendedName>
</protein>
<name>A0A0C3FI80_PILCF</name>
<dbReference type="InParanoid" id="A0A0C3FI80"/>
<dbReference type="InterPro" id="IPR019734">
    <property type="entry name" value="TPR_rpt"/>
</dbReference>
<dbReference type="InterPro" id="IPR027417">
    <property type="entry name" value="P-loop_NTPase"/>
</dbReference>
<dbReference type="Gene3D" id="3.40.50.300">
    <property type="entry name" value="P-loop containing nucleotide triphosphate hydrolases"/>
    <property type="match status" value="1"/>
</dbReference>
<reference evidence="3" key="2">
    <citation type="submission" date="2015-01" db="EMBL/GenBank/DDBJ databases">
        <title>Evolutionary Origins and Diversification of the Mycorrhizal Mutualists.</title>
        <authorList>
            <consortium name="DOE Joint Genome Institute"/>
            <consortium name="Mycorrhizal Genomics Consortium"/>
            <person name="Kohler A."/>
            <person name="Kuo A."/>
            <person name="Nagy L.G."/>
            <person name="Floudas D."/>
            <person name="Copeland A."/>
            <person name="Barry K.W."/>
            <person name="Cichocki N."/>
            <person name="Veneault-Fourrey C."/>
            <person name="LaButti K."/>
            <person name="Lindquist E.A."/>
            <person name="Lipzen A."/>
            <person name="Lundell T."/>
            <person name="Morin E."/>
            <person name="Murat C."/>
            <person name="Riley R."/>
            <person name="Ohm R."/>
            <person name="Sun H."/>
            <person name="Tunlid A."/>
            <person name="Henrissat B."/>
            <person name="Grigoriev I.V."/>
            <person name="Hibbett D.S."/>
            <person name="Martin F."/>
        </authorList>
    </citation>
    <scope>NUCLEOTIDE SEQUENCE [LARGE SCALE GENOMIC DNA]</scope>
    <source>
        <strain evidence="3">F 1598</strain>
    </source>
</reference>
<accession>A0A0C3FI80</accession>
<dbReference type="Proteomes" id="UP000054166">
    <property type="component" value="Unassembled WGS sequence"/>
</dbReference>
<dbReference type="PRINTS" id="PR00364">
    <property type="entry name" value="DISEASERSIST"/>
</dbReference>
<reference evidence="2 3" key="1">
    <citation type="submission" date="2014-04" db="EMBL/GenBank/DDBJ databases">
        <authorList>
            <consortium name="DOE Joint Genome Institute"/>
            <person name="Kuo A."/>
            <person name="Tarkka M."/>
            <person name="Buscot F."/>
            <person name="Kohler A."/>
            <person name="Nagy L.G."/>
            <person name="Floudas D."/>
            <person name="Copeland A."/>
            <person name="Barry K.W."/>
            <person name="Cichocki N."/>
            <person name="Veneault-Fourrey C."/>
            <person name="LaButti K."/>
            <person name="Lindquist E.A."/>
            <person name="Lipzen A."/>
            <person name="Lundell T."/>
            <person name="Morin E."/>
            <person name="Murat C."/>
            <person name="Sun H."/>
            <person name="Tunlid A."/>
            <person name="Henrissat B."/>
            <person name="Grigoriev I.V."/>
            <person name="Hibbett D.S."/>
            <person name="Martin F."/>
            <person name="Nordberg H.P."/>
            <person name="Cantor M.N."/>
            <person name="Hua S.X."/>
        </authorList>
    </citation>
    <scope>NUCLEOTIDE SEQUENCE [LARGE SCALE GENOMIC DNA]</scope>
    <source>
        <strain evidence="2 3">F 1598</strain>
    </source>
</reference>
<evidence type="ECO:0000313" key="3">
    <source>
        <dbReference type="Proteomes" id="UP000054166"/>
    </source>
</evidence>
<proteinExistence type="predicted"/>
<dbReference type="SMART" id="SM00028">
    <property type="entry name" value="TPR"/>
    <property type="match status" value="6"/>
</dbReference>
<organism evidence="2 3">
    <name type="scientific">Piloderma croceum (strain F 1598)</name>
    <dbReference type="NCBI Taxonomy" id="765440"/>
    <lineage>
        <taxon>Eukaryota</taxon>
        <taxon>Fungi</taxon>
        <taxon>Dikarya</taxon>
        <taxon>Basidiomycota</taxon>
        <taxon>Agaricomycotina</taxon>
        <taxon>Agaricomycetes</taxon>
        <taxon>Agaricomycetidae</taxon>
        <taxon>Atheliales</taxon>
        <taxon>Atheliaceae</taxon>
        <taxon>Piloderma</taxon>
    </lineage>
</organism>
<dbReference type="SUPFAM" id="SSF52540">
    <property type="entry name" value="P-loop containing nucleoside triphosphate hydrolases"/>
    <property type="match status" value="1"/>
</dbReference>
<dbReference type="Pfam" id="PF17109">
    <property type="entry name" value="Goodbye"/>
    <property type="match status" value="1"/>
</dbReference>
<dbReference type="EMBL" id="KN833010">
    <property type="protein sequence ID" value="KIM79334.1"/>
    <property type="molecule type" value="Genomic_DNA"/>
</dbReference>
<keyword evidence="3" id="KW-1185">Reference proteome</keyword>
<gene>
    <name evidence="2" type="ORF">PILCRDRAFT_791896</name>
</gene>
<dbReference type="STRING" id="765440.A0A0C3FI80"/>
<dbReference type="PANTHER" id="PTHR47691">
    <property type="entry name" value="REGULATOR-RELATED"/>
    <property type="match status" value="1"/>
</dbReference>
<evidence type="ECO:0000313" key="2">
    <source>
        <dbReference type="EMBL" id="KIM79334.1"/>
    </source>
</evidence>
<dbReference type="PANTHER" id="PTHR47691:SF3">
    <property type="entry name" value="HTH-TYPE TRANSCRIPTIONAL REGULATOR RV0890C-RELATED"/>
    <property type="match status" value="1"/>
</dbReference>
<dbReference type="SUPFAM" id="SSF48452">
    <property type="entry name" value="TPR-like"/>
    <property type="match status" value="1"/>
</dbReference>
<dbReference type="OrthoDB" id="431454at2759"/>
<dbReference type="HOGENOM" id="CLU_001974_0_0_1"/>